<dbReference type="Gene3D" id="3.30.420.40">
    <property type="match status" value="2"/>
</dbReference>
<reference evidence="3" key="1">
    <citation type="journal article" date="2019" name="Int. J. Syst. Evol. Microbiol.">
        <title>The Global Catalogue of Microorganisms (GCM) 10K type strain sequencing project: providing services to taxonomists for standard genome sequencing and annotation.</title>
        <authorList>
            <consortium name="The Broad Institute Genomics Platform"/>
            <consortium name="The Broad Institute Genome Sequencing Center for Infectious Disease"/>
            <person name="Wu L."/>
            <person name="Ma J."/>
        </authorList>
    </citation>
    <scope>NUCLEOTIDE SEQUENCE [LARGE SCALE GENOMIC DNA]</scope>
    <source>
        <strain evidence="3">KCTC 12907</strain>
    </source>
</reference>
<name>A0ABW2F8X1_9BACL</name>
<proteinExistence type="inferred from homology"/>
<gene>
    <name evidence="2" type="ORF">ACFQMJ_08320</name>
</gene>
<evidence type="ECO:0000313" key="2">
    <source>
        <dbReference type="EMBL" id="MFC7148524.1"/>
    </source>
</evidence>
<dbReference type="PANTHER" id="PTHR18964">
    <property type="entry name" value="ROK (REPRESSOR, ORF, KINASE) FAMILY"/>
    <property type="match status" value="1"/>
</dbReference>
<dbReference type="EMBL" id="JBHTAI010000004">
    <property type="protein sequence ID" value="MFC7148524.1"/>
    <property type="molecule type" value="Genomic_DNA"/>
</dbReference>
<dbReference type="InterPro" id="IPR043129">
    <property type="entry name" value="ATPase_NBD"/>
</dbReference>
<dbReference type="Pfam" id="PF00480">
    <property type="entry name" value="ROK"/>
    <property type="match status" value="1"/>
</dbReference>
<sequence>MKTYTIVFDIGGLFIKTAVMNELGKLVPDSYMIYPSKSQEAKDELLAHFIELIKQQTNRIMDKTFRIDGVGYAFPGPFDYEKGISYIRGIDKFESIYGVNLREELTVRLAKESWFADKHSPDFQIVFENDANLFALGEYATGKAASYGRALFLTIGTGAGSAFLEEGVLVKHREDVPEDGWVYNQPFRESIVDDYISKRGIVRLMREAGMDDTALDVKQAAELARGGDPKAIGVFQRFGDSVGEMLLPFLKTFRPEAVVLGGQIVKSQDLFLDRVKLALGGYGVALEVTEDTSLSAFAGVSLLLRQTINGTKARENDGRNSGHSRLPS</sequence>
<evidence type="ECO:0000256" key="1">
    <source>
        <dbReference type="ARBA" id="ARBA00006479"/>
    </source>
</evidence>
<organism evidence="2 3">
    <name type="scientific">Cohnella cellulosilytica</name>
    <dbReference type="NCBI Taxonomy" id="986710"/>
    <lineage>
        <taxon>Bacteria</taxon>
        <taxon>Bacillati</taxon>
        <taxon>Bacillota</taxon>
        <taxon>Bacilli</taxon>
        <taxon>Bacillales</taxon>
        <taxon>Paenibacillaceae</taxon>
        <taxon>Cohnella</taxon>
    </lineage>
</organism>
<dbReference type="Proteomes" id="UP001596378">
    <property type="component" value="Unassembled WGS sequence"/>
</dbReference>
<evidence type="ECO:0000313" key="3">
    <source>
        <dbReference type="Proteomes" id="UP001596378"/>
    </source>
</evidence>
<dbReference type="InterPro" id="IPR000600">
    <property type="entry name" value="ROK"/>
</dbReference>
<dbReference type="RefSeq" id="WP_378045173.1">
    <property type="nucleotide sequence ID" value="NZ_JBHMDN010000007.1"/>
</dbReference>
<dbReference type="SUPFAM" id="SSF53067">
    <property type="entry name" value="Actin-like ATPase domain"/>
    <property type="match status" value="1"/>
</dbReference>
<comment type="caution">
    <text evidence="2">The sequence shown here is derived from an EMBL/GenBank/DDBJ whole genome shotgun (WGS) entry which is preliminary data.</text>
</comment>
<protein>
    <submittedName>
        <fullName evidence="2">ROK family protein</fullName>
    </submittedName>
</protein>
<dbReference type="PANTHER" id="PTHR18964:SF149">
    <property type="entry name" value="BIFUNCTIONAL UDP-N-ACETYLGLUCOSAMINE 2-EPIMERASE_N-ACETYLMANNOSAMINE KINASE"/>
    <property type="match status" value="1"/>
</dbReference>
<comment type="similarity">
    <text evidence="1">Belongs to the ROK (NagC/XylR) family.</text>
</comment>
<accession>A0ABW2F8X1</accession>
<keyword evidence="3" id="KW-1185">Reference proteome</keyword>